<keyword evidence="2" id="KW-1185">Reference proteome</keyword>
<dbReference type="RefSeq" id="WP_278277291.1">
    <property type="nucleotide sequence ID" value="NZ_FRCP01000012.1"/>
</dbReference>
<dbReference type="Proteomes" id="UP000184038">
    <property type="component" value="Unassembled WGS sequence"/>
</dbReference>
<evidence type="ECO:0000313" key="1">
    <source>
        <dbReference type="EMBL" id="SHM58835.1"/>
    </source>
</evidence>
<sequence>MYQRNGFALKKHAQSRESVLFCDIMSEKEVLIDTRMGTNTGM</sequence>
<proteinExistence type="predicted"/>
<gene>
    <name evidence="1" type="ORF">SAMN02746066_02530</name>
</gene>
<protein>
    <submittedName>
        <fullName evidence="1">Uncharacterized protein</fullName>
    </submittedName>
</protein>
<name>A0A1M7K0U7_9FIRM</name>
<dbReference type="STRING" id="1120996.SAMN02746066_02530"/>
<dbReference type="EMBL" id="FRCP01000012">
    <property type="protein sequence ID" value="SHM58835.1"/>
    <property type="molecule type" value="Genomic_DNA"/>
</dbReference>
<dbReference type="AlphaFoldDB" id="A0A1M7K0U7"/>
<evidence type="ECO:0000313" key="2">
    <source>
        <dbReference type="Proteomes" id="UP000184038"/>
    </source>
</evidence>
<organism evidence="1 2">
    <name type="scientific">Anaerosporobacter mobilis DSM 15930</name>
    <dbReference type="NCBI Taxonomy" id="1120996"/>
    <lineage>
        <taxon>Bacteria</taxon>
        <taxon>Bacillati</taxon>
        <taxon>Bacillota</taxon>
        <taxon>Clostridia</taxon>
        <taxon>Lachnospirales</taxon>
        <taxon>Lachnospiraceae</taxon>
        <taxon>Anaerosporobacter</taxon>
    </lineage>
</organism>
<reference evidence="1 2" key="1">
    <citation type="submission" date="2016-11" db="EMBL/GenBank/DDBJ databases">
        <authorList>
            <person name="Jaros S."/>
            <person name="Januszkiewicz K."/>
            <person name="Wedrychowicz H."/>
        </authorList>
    </citation>
    <scope>NUCLEOTIDE SEQUENCE [LARGE SCALE GENOMIC DNA]</scope>
    <source>
        <strain evidence="1 2">DSM 15930</strain>
    </source>
</reference>
<accession>A0A1M7K0U7</accession>